<dbReference type="AlphaFoldDB" id="A0A8H5B823"/>
<organism evidence="1 2">
    <name type="scientific">Tetrapyrgos nigripes</name>
    <dbReference type="NCBI Taxonomy" id="182062"/>
    <lineage>
        <taxon>Eukaryota</taxon>
        <taxon>Fungi</taxon>
        <taxon>Dikarya</taxon>
        <taxon>Basidiomycota</taxon>
        <taxon>Agaricomycotina</taxon>
        <taxon>Agaricomycetes</taxon>
        <taxon>Agaricomycetidae</taxon>
        <taxon>Agaricales</taxon>
        <taxon>Marasmiineae</taxon>
        <taxon>Marasmiaceae</taxon>
        <taxon>Tetrapyrgos</taxon>
    </lineage>
</organism>
<evidence type="ECO:0000313" key="2">
    <source>
        <dbReference type="Proteomes" id="UP000559256"/>
    </source>
</evidence>
<proteinExistence type="predicted"/>
<dbReference type="EMBL" id="JAACJM010000450">
    <property type="protein sequence ID" value="KAF5318324.1"/>
    <property type="molecule type" value="Genomic_DNA"/>
</dbReference>
<dbReference type="Proteomes" id="UP000559256">
    <property type="component" value="Unassembled WGS sequence"/>
</dbReference>
<gene>
    <name evidence="1" type="ORF">D9758_018286</name>
</gene>
<protein>
    <submittedName>
        <fullName evidence="1">Uncharacterized protein</fullName>
    </submittedName>
</protein>
<name>A0A8H5B823_9AGAR</name>
<evidence type="ECO:0000313" key="1">
    <source>
        <dbReference type="EMBL" id="KAF5318324.1"/>
    </source>
</evidence>
<sequence>MIIHDKHPATILQSHPSESLTQSIDAASIGHAPPPNSWAPFFNPTIPEELQFPSFTQWVTGYFNHGDLSTRDPNVVSHVVPATSPIPSIYNMSEEEIARASNNPIGALDAAQMVFLAPHLLGAFRKACFDERIKQILPYMKISAFCCEHTGGYGPATLWDIEDEDKEHEGGHVKTRFIPQANHFTHWDDPNRALEVYLSCIRA</sequence>
<keyword evidence="2" id="KW-1185">Reference proteome</keyword>
<comment type="caution">
    <text evidence="1">The sequence shown here is derived from an EMBL/GenBank/DDBJ whole genome shotgun (WGS) entry which is preliminary data.</text>
</comment>
<reference evidence="1 2" key="1">
    <citation type="journal article" date="2020" name="ISME J.">
        <title>Uncovering the hidden diversity of litter-decomposition mechanisms in mushroom-forming fungi.</title>
        <authorList>
            <person name="Floudas D."/>
            <person name="Bentzer J."/>
            <person name="Ahren D."/>
            <person name="Johansson T."/>
            <person name="Persson P."/>
            <person name="Tunlid A."/>
        </authorList>
    </citation>
    <scope>NUCLEOTIDE SEQUENCE [LARGE SCALE GENOMIC DNA]</scope>
    <source>
        <strain evidence="1 2">CBS 291.85</strain>
    </source>
</reference>
<dbReference type="OrthoDB" id="3251587at2759"/>
<accession>A0A8H5B823</accession>